<name>A0A9P6DUZ3_9AGAM</name>
<dbReference type="AlphaFoldDB" id="A0A9P6DUZ3"/>
<accession>A0A9P6DUZ3</accession>
<keyword evidence="3" id="KW-1185">Reference proteome</keyword>
<dbReference type="EMBL" id="MU128945">
    <property type="protein sequence ID" value="KAF9515886.1"/>
    <property type="molecule type" value="Genomic_DNA"/>
</dbReference>
<feature type="compositionally biased region" description="Polar residues" evidence="1">
    <location>
        <begin position="257"/>
        <end position="267"/>
    </location>
</feature>
<comment type="caution">
    <text evidence="2">The sequence shown here is derived from an EMBL/GenBank/DDBJ whole genome shotgun (WGS) entry which is preliminary data.</text>
</comment>
<feature type="region of interest" description="Disordered" evidence="1">
    <location>
        <begin position="318"/>
        <end position="348"/>
    </location>
</feature>
<evidence type="ECO:0000313" key="2">
    <source>
        <dbReference type="EMBL" id="KAF9515886.1"/>
    </source>
</evidence>
<feature type="region of interest" description="Disordered" evidence="1">
    <location>
        <begin position="257"/>
        <end position="276"/>
    </location>
</feature>
<gene>
    <name evidence="2" type="ORF">BS47DRAFT_1391219</name>
</gene>
<proteinExistence type="predicted"/>
<evidence type="ECO:0000313" key="3">
    <source>
        <dbReference type="Proteomes" id="UP000886523"/>
    </source>
</evidence>
<evidence type="ECO:0000256" key="1">
    <source>
        <dbReference type="SAM" id="MobiDB-lite"/>
    </source>
</evidence>
<sequence length="348" mass="38535">MKALQDYNYQPFPNLSSARLPAADRHHFFLPFDCNTDIGIEQLRLFVRLAFAHVILQYVESRDFLFGEVLIDDSAEHHSHELSQLKPVRLQIDAPVKDRPAGLGGEDVSVTWDDLATQLKSALRSPETITIEQTRKLLGLGDQPERFPFPAVFLWDWNSDGNIPQDSEGVHTMANVPSRYVLLAHEATLIIGMSHPLDGMEDPLVSRSRSLLHVSSSGTLMSSTMVSTFLHQVRLVFARICSDPAALYESSLPYTPTDASHHLSSPTPSGPELSAPALFSEYTSPKYAAQLESAISPLKWLSMTSNSHPTRIAHEIYGPHAFTRPPSPMPRAASESEGHAIGDDDFDD</sequence>
<reference evidence="2" key="1">
    <citation type="journal article" date="2020" name="Nat. Commun.">
        <title>Large-scale genome sequencing of mycorrhizal fungi provides insights into the early evolution of symbiotic traits.</title>
        <authorList>
            <person name="Miyauchi S."/>
            <person name="Kiss E."/>
            <person name="Kuo A."/>
            <person name="Drula E."/>
            <person name="Kohler A."/>
            <person name="Sanchez-Garcia M."/>
            <person name="Morin E."/>
            <person name="Andreopoulos B."/>
            <person name="Barry K.W."/>
            <person name="Bonito G."/>
            <person name="Buee M."/>
            <person name="Carver A."/>
            <person name="Chen C."/>
            <person name="Cichocki N."/>
            <person name="Clum A."/>
            <person name="Culley D."/>
            <person name="Crous P.W."/>
            <person name="Fauchery L."/>
            <person name="Girlanda M."/>
            <person name="Hayes R.D."/>
            <person name="Keri Z."/>
            <person name="LaButti K."/>
            <person name="Lipzen A."/>
            <person name="Lombard V."/>
            <person name="Magnuson J."/>
            <person name="Maillard F."/>
            <person name="Murat C."/>
            <person name="Nolan M."/>
            <person name="Ohm R.A."/>
            <person name="Pangilinan J."/>
            <person name="Pereira M.F."/>
            <person name="Perotto S."/>
            <person name="Peter M."/>
            <person name="Pfister S."/>
            <person name="Riley R."/>
            <person name="Sitrit Y."/>
            <person name="Stielow J.B."/>
            <person name="Szollosi G."/>
            <person name="Zifcakova L."/>
            <person name="Stursova M."/>
            <person name="Spatafora J.W."/>
            <person name="Tedersoo L."/>
            <person name="Vaario L.M."/>
            <person name="Yamada A."/>
            <person name="Yan M."/>
            <person name="Wang P."/>
            <person name="Xu J."/>
            <person name="Bruns T."/>
            <person name="Baldrian P."/>
            <person name="Vilgalys R."/>
            <person name="Dunand C."/>
            <person name="Henrissat B."/>
            <person name="Grigoriev I.V."/>
            <person name="Hibbett D."/>
            <person name="Nagy L.G."/>
            <person name="Martin F.M."/>
        </authorList>
    </citation>
    <scope>NUCLEOTIDE SEQUENCE</scope>
    <source>
        <strain evidence="2">UP504</strain>
    </source>
</reference>
<organism evidence="2 3">
    <name type="scientific">Hydnum rufescens UP504</name>
    <dbReference type="NCBI Taxonomy" id="1448309"/>
    <lineage>
        <taxon>Eukaryota</taxon>
        <taxon>Fungi</taxon>
        <taxon>Dikarya</taxon>
        <taxon>Basidiomycota</taxon>
        <taxon>Agaricomycotina</taxon>
        <taxon>Agaricomycetes</taxon>
        <taxon>Cantharellales</taxon>
        <taxon>Hydnaceae</taxon>
        <taxon>Hydnum</taxon>
    </lineage>
</organism>
<dbReference type="Proteomes" id="UP000886523">
    <property type="component" value="Unassembled WGS sequence"/>
</dbReference>
<protein>
    <submittedName>
        <fullName evidence="2">Uncharacterized protein</fullName>
    </submittedName>
</protein>